<evidence type="ECO:0000256" key="3">
    <source>
        <dbReference type="ARBA" id="ARBA00022833"/>
    </source>
</evidence>
<gene>
    <name evidence="7" type="primary">LOC107817135</name>
</gene>
<accession>A0A1S4CBR2</accession>
<dbReference type="InterPro" id="IPR007527">
    <property type="entry name" value="Znf_SWIM"/>
</dbReference>
<feature type="compositionally biased region" description="Acidic residues" evidence="5">
    <location>
        <begin position="129"/>
        <end position="139"/>
    </location>
</feature>
<proteinExistence type="predicted"/>
<evidence type="ECO:0000259" key="6">
    <source>
        <dbReference type="PROSITE" id="PS50966"/>
    </source>
</evidence>
<keyword evidence="2 4" id="KW-0863">Zinc-finger</keyword>
<dbReference type="InterPro" id="IPR018289">
    <property type="entry name" value="MULE_transposase_dom"/>
</dbReference>
<dbReference type="KEGG" id="nta:107817135"/>
<dbReference type="RefSeq" id="XP_016498394.1">
    <property type="nucleotide sequence ID" value="XM_016642908.1"/>
</dbReference>
<keyword evidence="3" id="KW-0862">Zinc</keyword>
<organism evidence="7">
    <name type="scientific">Nicotiana tabacum</name>
    <name type="common">Common tobacco</name>
    <dbReference type="NCBI Taxonomy" id="4097"/>
    <lineage>
        <taxon>Eukaryota</taxon>
        <taxon>Viridiplantae</taxon>
        <taxon>Streptophyta</taxon>
        <taxon>Embryophyta</taxon>
        <taxon>Tracheophyta</taxon>
        <taxon>Spermatophyta</taxon>
        <taxon>Magnoliopsida</taxon>
        <taxon>eudicotyledons</taxon>
        <taxon>Gunneridae</taxon>
        <taxon>Pentapetalae</taxon>
        <taxon>asterids</taxon>
        <taxon>lamiids</taxon>
        <taxon>Solanales</taxon>
        <taxon>Solanaceae</taxon>
        <taxon>Nicotianoideae</taxon>
        <taxon>Nicotianeae</taxon>
        <taxon>Nicotiana</taxon>
    </lineage>
</organism>
<dbReference type="STRING" id="4097.A0A1S4CBR2"/>
<dbReference type="InterPro" id="IPR004332">
    <property type="entry name" value="Transposase_MuDR"/>
</dbReference>
<evidence type="ECO:0000256" key="4">
    <source>
        <dbReference type="PROSITE-ProRule" id="PRU00325"/>
    </source>
</evidence>
<keyword evidence="1" id="KW-0479">Metal-binding</keyword>
<dbReference type="Pfam" id="PF04434">
    <property type="entry name" value="SWIM"/>
    <property type="match status" value="1"/>
</dbReference>
<name>A0A1S4CBR2_TOBAC</name>
<dbReference type="GO" id="GO:0008270">
    <property type="term" value="F:zinc ion binding"/>
    <property type="evidence" value="ECO:0007669"/>
    <property type="project" value="UniProtKB-KW"/>
</dbReference>
<sequence>MSFKIITLRWYHDGVLVPGNFARYVGGSQTLTLDVDVDLPSLIELMNYTRIYDFQNVAELYICPMDRTDKLVNILTNKDILDISNELEDGDTLDIDVTHAAPLCVVDINEASKGVGGSNSGAFKSTTVLEEEEDSESESESAPGHEPIPSPSPSPPSPSEPALAPAPLREQESGVDSESDFDNSEGEDDNENDSDFDNSDSDESDGVDLHIPDGKDYGSDVYEEFVECRDELSKYMRKRSERPKDRGDINIGDAGVDIDFNELRTGSKQDRYTVLVGTDEPYFGSSDAESFPSDAEDEFDEEHKEKMAAKRRKKALIFDLTVKKITWELGLIFESVEQFRFAVSKYANQKGVQIEKYINEPGRVRVRCMHPKCPWILAASKDGRSNNFKVKRYCPVHKCYKTNKNKLCNSRYLAKHYRDKIVCQPNMKVWELKKLIKDELDMYVGRSTVHRARAKILKEIIGDVHAEFKRLYDYRDILLQTNPSTTCVVKVEDQGEGKFVFNSFYVCLYAMKKGWSEGYRRIIGHGGCFLKGICKVQLLVAVSKDGNNQMFPIAWAIVEVENSFTWTWFLKCVTHDLELQDGRDLTIMSDMQKGLLKAVLEVLSESEHGWCARHILANWSKDWRGLERRNNFWSCARASCVAELNFHLDSLNMLRNGICESLLRYNKETWCRAYFNCDMKCDIIDNNICKTFNAWILAARHKTIITMLEEIRVKMMERIGKLREFADTWIYDISPISMKVYHDNMAQSMRCTIKWNGEYVYEVEDTSLRVVLKHCVNMQAQTCTCRSWMLKGIPCAHAITAMHFKNLNPINYISHWYHKSTYLKAYSTFIQPVSNMQMWTTSTNPPIEPPPIKKMPGRPKKKRRREERRN</sequence>
<dbReference type="Pfam" id="PF10551">
    <property type="entry name" value="MULE"/>
    <property type="match status" value="1"/>
</dbReference>
<evidence type="ECO:0000256" key="5">
    <source>
        <dbReference type="SAM" id="MobiDB-lite"/>
    </source>
</evidence>
<feature type="region of interest" description="Disordered" evidence="5">
    <location>
        <begin position="115"/>
        <end position="218"/>
    </location>
</feature>
<dbReference type="AlphaFoldDB" id="A0A1S4CBR2"/>
<protein>
    <recommendedName>
        <fullName evidence="6">SWIM-type domain-containing protein</fullName>
    </recommendedName>
</protein>
<dbReference type="PROSITE" id="PS50966">
    <property type="entry name" value="ZF_SWIM"/>
    <property type="match status" value="1"/>
</dbReference>
<dbReference type="PANTHER" id="PTHR31973">
    <property type="entry name" value="POLYPROTEIN, PUTATIVE-RELATED"/>
    <property type="match status" value="1"/>
</dbReference>
<dbReference type="SMART" id="SM00575">
    <property type="entry name" value="ZnF_PMZ"/>
    <property type="match status" value="1"/>
</dbReference>
<feature type="region of interest" description="Disordered" evidence="5">
    <location>
        <begin position="841"/>
        <end position="870"/>
    </location>
</feature>
<feature type="compositionally biased region" description="Acidic residues" evidence="5">
    <location>
        <begin position="173"/>
        <end position="206"/>
    </location>
</feature>
<dbReference type="PaxDb" id="4097-A0A1S4CBR2"/>
<reference evidence="7" key="1">
    <citation type="submission" date="2025-08" db="UniProtKB">
        <authorList>
            <consortium name="RefSeq"/>
        </authorList>
    </citation>
    <scope>IDENTIFICATION</scope>
</reference>
<dbReference type="OrthoDB" id="1918246at2759"/>
<feature type="domain" description="SWIM-type" evidence="6">
    <location>
        <begin position="768"/>
        <end position="806"/>
    </location>
</feature>
<evidence type="ECO:0000256" key="1">
    <source>
        <dbReference type="ARBA" id="ARBA00022723"/>
    </source>
</evidence>
<evidence type="ECO:0000313" key="7">
    <source>
        <dbReference type="RefSeq" id="XP_016498394.1"/>
    </source>
</evidence>
<dbReference type="Pfam" id="PF03108">
    <property type="entry name" value="DBD_Tnp_Mut"/>
    <property type="match status" value="1"/>
</dbReference>
<feature type="compositionally biased region" description="Basic residues" evidence="5">
    <location>
        <begin position="855"/>
        <end position="870"/>
    </location>
</feature>
<feature type="compositionally biased region" description="Basic and acidic residues" evidence="5">
    <location>
        <begin position="207"/>
        <end position="218"/>
    </location>
</feature>
<dbReference type="PANTHER" id="PTHR31973:SF197">
    <property type="entry name" value="SWIM-TYPE DOMAIN-CONTAINING PROTEIN"/>
    <property type="match status" value="1"/>
</dbReference>
<feature type="compositionally biased region" description="Pro residues" evidence="5">
    <location>
        <begin position="146"/>
        <end position="159"/>
    </location>
</feature>
<evidence type="ECO:0000256" key="2">
    <source>
        <dbReference type="ARBA" id="ARBA00022771"/>
    </source>
</evidence>
<dbReference type="InterPro" id="IPR006564">
    <property type="entry name" value="Znf_PMZ"/>
</dbReference>